<dbReference type="PANTHER" id="PTHR17985">
    <property type="entry name" value="SER/THR-RICH PROTEIN T10 IN DGCR REGION"/>
    <property type="match status" value="1"/>
</dbReference>
<name>A0ABW3LSP6_9BACI</name>
<dbReference type="Proteomes" id="UP001597040">
    <property type="component" value="Unassembled WGS sequence"/>
</dbReference>
<organism evidence="1 2">
    <name type="scientific">Virgibacillus byunsanensis</name>
    <dbReference type="NCBI Taxonomy" id="570945"/>
    <lineage>
        <taxon>Bacteria</taxon>
        <taxon>Bacillati</taxon>
        <taxon>Bacillota</taxon>
        <taxon>Bacilli</taxon>
        <taxon>Bacillales</taxon>
        <taxon>Bacillaceae</taxon>
        <taxon>Virgibacillus</taxon>
    </lineage>
</organism>
<dbReference type="EMBL" id="JBHTKJ010000073">
    <property type="protein sequence ID" value="MFD1040451.1"/>
    <property type="molecule type" value="Genomic_DNA"/>
</dbReference>
<dbReference type="RefSeq" id="WP_390364776.1">
    <property type="nucleotide sequence ID" value="NZ_JBHTKJ010000073.1"/>
</dbReference>
<protein>
    <submittedName>
        <fullName evidence="1">NRDE family protein</fullName>
    </submittedName>
</protein>
<sequence>MCLINFQIQDHPTYKLIIAANRDEFYERPTAPAQYWDNEPDILAGRDLVQMGTWLGITKQGKIAALTNFRDPDQMAAGKHSRGEIVKNYLSGNNGPEEFLRALKMKKDQYVGFNVIVGNPNQMFYYNNIQDVISEIIPGTHGLSNHFLNTPWPKVTKGKRMLIDYLMENEELETDALFDIISDAEEAKEENLPKTGVSLDLERNLSPLFIKTPEYGTRSSTVLLIDRDNHVTFVERLYETGEFTKENRFLFQIE</sequence>
<keyword evidence="2" id="KW-1185">Reference proteome</keyword>
<dbReference type="PANTHER" id="PTHR17985:SF8">
    <property type="entry name" value="TRANSPORT AND GOLGI ORGANIZATION PROTEIN 2 HOMOLOG"/>
    <property type="match status" value="1"/>
</dbReference>
<reference evidence="2" key="1">
    <citation type="journal article" date="2019" name="Int. J. Syst. Evol. Microbiol.">
        <title>The Global Catalogue of Microorganisms (GCM) 10K type strain sequencing project: providing services to taxonomists for standard genome sequencing and annotation.</title>
        <authorList>
            <consortium name="The Broad Institute Genomics Platform"/>
            <consortium name="The Broad Institute Genome Sequencing Center for Infectious Disease"/>
            <person name="Wu L."/>
            <person name="Ma J."/>
        </authorList>
    </citation>
    <scope>NUCLEOTIDE SEQUENCE [LARGE SCALE GENOMIC DNA]</scope>
    <source>
        <strain evidence="2">CCUG 56754</strain>
    </source>
</reference>
<proteinExistence type="predicted"/>
<gene>
    <name evidence="1" type="ORF">ACFQ3N_18915</name>
</gene>
<dbReference type="InterPro" id="IPR008551">
    <property type="entry name" value="TANGO2"/>
</dbReference>
<accession>A0ABW3LSP6</accession>
<evidence type="ECO:0000313" key="1">
    <source>
        <dbReference type="EMBL" id="MFD1040451.1"/>
    </source>
</evidence>
<comment type="caution">
    <text evidence="1">The sequence shown here is derived from an EMBL/GenBank/DDBJ whole genome shotgun (WGS) entry which is preliminary data.</text>
</comment>
<dbReference type="Pfam" id="PF05742">
    <property type="entry name" value="TANGO2"/>
    <property type="match status" value="1"/>
</dbReference>
<evidence type="ECO:0000313" key="2">
    <source>
        <dbReference type="Proteomes" id="UP001597040"/>
    </source>
</evidence>